<comment type="caution">
    <text evidence="2">The sequence shown here is derived from an EMBL/GenBank/DDBJ whole genome shotgun (WGS) entry which is preliminary data.</text>
</comment>
<dbReference type="SUPFAM" id="SSF51556">
    <property type="entry name" value="Metallo-dependent hydrolases"/>
    <property type="match status" value="1"/>
</dbReference>
<dbReference type="OrthoDB" id="10258955at2759"/>
<dbReference type="PANTHER" id="PTHR43135:SF3">
    <property type="entry name" value="ALPHA-D-RIBOSE 1-METHYLPHOSPHONATE 5-TRIPHOSPHATE DIPHOSPHATASE"/>
    <property type="match status" value="1"/>
</dbReference>
<dbReference type="InterPro" id="IPR051781">
    <property type="entry name" value="Metallo-dep_Hydrolase"/>
</dbReference>
<dbReference type="PANTHER" id="PTHR43135">
    <property type="entry name" value="ALPHA-D-RIBOSE 1-METHYLPHOSPHONATE 5-TRIPHOSPHATE DIPHOSPHATASE"/>
    <property type="match status" value="1"/>
</dbReference>
<dbReference type="EMBL" id="MNAD01001319">
    <property type="protein sequence ID" value="OJT06358.1"/>
    <property type="molecule type" value="Genomic_DNA"/>
</dbReference>
<dbReference type="AlphaFoldDB" id="A0A1M2VFM6"/>
<reference evidence="2 3" key="1">
    <citation type="submission" date="2016-10" db="EMBL/GenBank/DDBJ databases">
        <title>Genome sequence of the basidiomycete white-rot fungus Trametes pubescens.</title>
        <authorList>
            <person name="Makela M.R."/>
            <person name="Granchi Z."/>
            <person name="Peng M."/>
            <person name="De Vries R.P."/>
            <person name="Grigoriev I."/>
            <person name="Riley R."/>
            <person name="Hilden K."/>
        </authorList>
    </citation>
    <scope>NUCLEOTIDE SEQUENCE [LARGE SCALE GENOMIC DNA]</scope>
    <source>
        <strain evidence="2 3">FBCC735</strain>
    </source>
</reference>
<sequence>MLLEPPFGLNESQVDPTTPPRWRHMKHACGENPRYYQSTRMDTVWAVRDAYETARKIKVEQDVYCSKARAGEWGAIKGQHFPENLQWESLVEILRGRVKVQTHCYEALDIDNFVRISNEFQFPIAAFHHAHEAYLVPEVLKRAYNNVPAIAMFSTFARYKREAYRHSEFAPRVLADEGIDVVMKSDHSAIVSRNLVHEAAIAHHFGLAENIALASVISTPAKVLGLDHRIGFIEKGAFSHIQTLAISLTLPTRLRCRWENRPCLTRLTLKLSLTSNADIVLWDSHPLSLGATPTQVFIDGILQLPHAHVAPKPAAHQHAPTSPDFSREASEAVNYEGLPPLEPTRREGVVVFTNVSSFWTKDATGALVDVFAPRSTSADTARTVVVSQGRVVCAERGAASCATYLSSPGADTEVLDLQGGAIQPGLVSYGASLGLAEIAMEPSTGDGPVTDPLAPHQPPLLGNAGYVARAADGLQFGTRNALLAYRSGVTLSVTAPSHESWLSGLSVAFAPGAPHRLARGAIVRDVVAVHVTLVHADAIPSVSTKIATLRRLLVEDVEGEVGAWFSKVSKGEIPLVVNVGSTDIIATLVALKKEVEAQTGTAIKLTIASATEAHLLADELAEADIGVIVTPSRSFPFTWDDRRVLPGPPLSADSLIGHLLKHNVTVGLGPRGIAAFSNPGMADMASWSVRNLRFDAGVAALDAGPGVLDKAGAFALVSSNVEKLLGLGLDAREQDLVATVGGDLLDFAGKVVAVISPRQEAVDIFV</sequence>
<evidence type="ECO:0000313" key="3">
    <source>
        <dbReference type="Proteomes" id="UP000184267"/>
    </source>
</evidence>
<keyword evidence="3" id="KW-1185">Reference proteome</keyword>
<evidence type="ECO:0008006" key="4">
    <source>
        <dbReference type="Google" id="ProtNLM"/>
    </source>
</evidence>
<proteinExistence type="predicted"/>
<accession>A0A1M2VFM6</accession>
<dbReference type="InterPro" id="IPR032466">
    <property type="entry name" value="Metal_Hydrolase"/>
</dbReference>
<protein>
    <recommendedName>
        <fullName evidence="4">Amidohydrolase-related domain-containing protein</fullName>
    </recommendedName>
</protein>
<dbReference type="Gene3D" id="3.20.20.140">
    <property type="entry name" value="Metal-dependent hydrolases"/>
    <property type="match status" value="2"/>
</dbReference>
<gene>
    <name evidence="2" type="ORF">TRAPUB_2820</name>
</gene>
<dbReference type="OMA" id="AYHTANE"/>
<evidence type="ECO:0000256" key="1">
    <source>
        <dbReference type="SAM" id="MobiDB-lite"/>
    </source>
</evidence>
<organism evidence="2 3">
    <name type="scientific">Trametes pubescens</name>
    <name type="common">White-rot fungus</name>
    <dbReference type="NCBI Taxonomy" id="154538"/>
    <lineage>
        <taxon>Eukaryota</taxon>
        <taxon>Fungi</taxon>
        <taxon>Dikarya</taxon>
        <taxon>Basidiomycota</taxon>
        <taxon>Agaricomycotina</taxon>
        <taxon>Agaricomycetes</taxon>
        <taxon>Polyporales</taxon>
        <taxon>Polyporaceae</taxon>
        <taxon>Trametes</taxon>
    </lineage>
</organism>
<evidence type="ECO:0000313" key="2">
    <source>
        <dbReference type="EMBL" id="OJT06358.1"/>
    </source>
</evidence>
<name>A0A1M2VFM6_TRAPU</name>
<dbReference type="Proteomes" id="UP000184267">
    <property type="component" value="Unassembled WGS sequence"/>
</dbReference>
<feature type="region of interest" description="Disordered" evidence="1">
    <location>
        <begin position="312"/>
        <end position="331"/>
    </location>
</feature>